<dbReference type="AlphaFoldDB" id="A0AAU7TF01"/>
<dbReference type="EMBL" id="CP158165">
    <property type="protein sequence ID" value="XBV25342.1"/>
    <property type="molecule type" value="Genomic_DNA"/>
</dbReference>
<name>A0AAU7TF01_9ACTN</name>
<protein>
    <submittedName>
        <fullName evidence="1">Uncharacterized protein</fullName>
    </submittedName>
</protein>
<evidence type="ECO:0000313" key="1">
    <source>
        <dbReference type="EMBL" id="XBV25342.1"/>
    </source>
</evidence>
<accession>A0AAU7TF01</accession>
<dbReference type="RefSeq" id="WP_350278156.1">
    <property type="nucleotide sequence ID" value="NZ_CP158165.1"/>
</dbReference>
<reference evidence="1" key="1">
    <citation type="submission" date="2024-06" db="EMBL/GenBank/DDBJ databases">
        <title>Kribbella sp. strain HUAS MG21 genome sequences.</title>
        <authorList>
            <person name="Mo P."/>
        </authorList>
    </citation>
    <scope>NUCLEOTIDE SEQUENCE</scope>
    <source>
        <strain evidence="1">HUAS MG21</strain>
    </source>
</reference>
<proteinExistence type="predicted"/>
<sequence length="106" mass="12228">MTEPIVFEHGRVQIRVDRGVLELFERSNVVRSYRTPLEWVRVQVQARKRGVYLLHFSYVEDLDEPIYARLTGSVCSLSTVEIPMADEPVYRAFFTELAALADRPVG</sequence>
<organism evidence="1">
    <name type="scientific">Kribbella sp. HUAS MG21</name>
    <dbReference type="NCBI Taxonomy" id="3160966"/>
    <lineage>
        <taxon>Bacteria</taxon>
        <taxon>Bacillati</taxon>
        <taxon>Actinomycetota</taxon>
        <taxon>Actinomycetes</taxon>
        <taxon>Propionibacteriales</taxon>
        <taxon>Kribbellaceae</taxon>
        <taxon>Kribbella</taxon>
    </lineage>
</organism>
<gene>
    <name evidence="1" type="ORF">ABN611_02765</name>
</gene>